<evidence type="ECO:0000313" key="3">
    <source>
        <dbReference type="Proteomes" id="UP000703269"/>
    </source>
</evidence>
<keyword evidence="1" id="KW-1133">Transmembrane helix</keyword>
<keyword evidence="3" id="KW-1185">Reference proteome</keyword>
<keyword evidence="1" id="KW-0812">Transmembrane</keyword>
<reference evidence="2 3" key="1">
    <citation type="submission" date="2021-08" db="EMBL/GenBank/DDBJ databases">
        <title>Draft Genome Sequence of Phanerochaete sordida strain YK-624.</title>
        <authorList>
            <person name="Mori T."/>
            <person name="Dohra H."/>
            <person name="Suzuki T."/>
            <person name="Kawagishi H."/>
            <person name="Hirai H."/>
        </authorList>
    </citation>
    <scope>NUCLEOTIDE SEQUENCE [LARGE SCALE GENOMIC DNA]</scope>
    <source>
        <strain evidence="2 3">YK-624</strain>
    </source>
</reference>
<feature type="transmembrane region" description="Helical" evidence="1">
    <location>
        <begin position="48"/>
        <end position="67"/>
    </location>
</feature>
<dbReference type="PROSITE" id="PS51257">
    <property type="entry name" value="PROKAR_LIPOPROTEIN"/>
    <property type="match status" value="1"/>
</dbReference>
<dbReference type="Proteomes" id="UP000703269">
    <property type="component" value="Unassembled WGS sequence"/>
</dbReference>
<comment type="caution">
    <text evidence="2">The sequence shown here is derived from an EMBL/GenBank/DDBJ whole genome shotgun (WGS) entry which is preliminary data.</text>
</comment>
<sequence length="338" mass="37278">MRLSMDEAEIVALFVESVLYGIFIITFAACLFTLVFRRNTRRLNVPMVLTAVLLFVCATMHVGIDLARMLMAFWTHRSAPGGPAAYFNDVRRVTHVLKSAVYITETCISDALVVYRCHVVVKRFLVTLCLSLMVVGSAVSGYGSVYMLVHSPRFHGSIFNSKIAPWITSFNVITAATNILATFLIVFTIWRVNRIVSQVFEGYSLSPIMLIIIESGAIYGFALLLLTAFYTRDSNAQFIVLDAISPLIGIVFCLIILRVNLQAKASSAANETSPLHQPTWLWTTHPGITQEIPESMSVTTIAPGPDSIPATSCRQSPDHVDIVEEKDESVTVSVVNPV</sequence>
<organism evidence="2 3">
    <name type="scientific">Phanerochaete sordida</name>
    <dbReference type="NCBI Taxonomy" id="48140"/>
    <lineage>
        <taxon>Eukaryota</taxon>
        <taxon>Fungi</taxon>
        <taxon>Dikarya</taxon>
        <taxon>Basidiomycota</taxon>
        <taxon>Agaricomycotina</taxon>
        <taxon>Agaricomycetes</taxon>
        <taxon>Polyporales</taxon>
        <taxon>Phanerochaetaceae</taxon>
        <taxon>Phanerochaete</taxon>
    </lineage>
</organism>
<dbReference type="EMBL" id="BPQB01000011">
    <property type="protein sequence ID" value="GJE89050.1"/>
    <property type="molecule type" value="Genomic_DNA"/>
</dbReference>
<feature type="transmembrane region" description="Helical" evidence="1">
    <location>
        <begin position="236"/>
        <end position="257"/>
    </location>
</feature>
<feature type="transmembrane region" description="Helical" evidence="1">
    <location>
        <begin position="12"/>
        <end position="36"/>
    </location>
</feature>
<proteinExistence type="predicted"/>
<protein>
    <submittedName>
        <fullName evidence="2">Uncharacterized protein</fullName>
    </submittedName>
</protein>
<evidence type="ECO:0000313" key="2">
    <source>
        <dbReference type="EMBL" id="GJE89050.1"/>
    </source>
</evidence>
<gene>
    <name evidence="2" type="ORF">PsYK624_051400</name>
</gene>
<feature type="transmembrane region" description="Helical" evidence="1">
    <location>
        <begin position="208"/>
        <end position="230"/>
    </location>
</feature>
<accession>A0A9P3LBB7</accession>
<feature type="transmembrane region" description="Helical" evidence="1">
    <location>
        <begin position="124"/>
        <end position="143"/>
    </location>
</feature>
<feature type="transmembrane region" description="Helical" evidence="1">
    <location>
        <begin position="163"/>
        <end position="187"/>
    </location>
</feature>
<evidence type="ECO:0000256" key="1">
    <source>
        <dbReference type="SAM" id="Phobius"/>
    </source>
</evidence>
<keyword evidence="1" id="KW-0472">Membrane</keyword>
<dbReference type="AlphaFoldDB" id="A0A9P3LBB7"/>
<dbReference type="OrthoDB" id="3354175at2759"/>
<name>A0A9P3LBB7_9APHY</name>